<keyword evidence="1" id="KW-0560">Oxidoreductase</keyword>
<gene>
    <name evidence="3" type="ORF">GCM10011491_01200</name>
</gene>
<dbReference type="NCBIfam" id="TIGR03557">
    <property type="entry name" value="F420_G6P_family"/>
    <property type="match status" value="1"/>
</dbReference>
<evidence type="ECO:0000259" key="2">
    <source>
        <dbReference type="Pfam" id="PF00296"/>
    </source>
</evidence>
<dbReference type="InterPro" id="IPR011251">
    <property type="entry name" value="Luciferase-like_dom"/>
</dbReference>
<feature type="domain" description="Luciferase-like" evidence="2">
    <location>
        <begin position="8"/>
        <end position="295"/>
    </location>
</feature>
<dbReference type="InterPro" id="IPR023907">
    <property type="entry name" value="Non-F420_Flavin_OxRdtase"/>
</dbReference>
<protein>
    <submittedName>
        <fullName evidence="3">LLM class F420-dependent oxidoreductase</fullName>
    </submittedName>
</protein>
<dbReference type="PANTHER" id="PTHR43244">
    <property type="match status" value="1"/>
</dbReference>
<proteinExistence type="predicted"/>
<dbReference type="InterPro" id="IPR019945">
    <property type="entry name" value="F420_G6P_DH-rel"/>
</dbReference>
<reference evidence="3" key="2">
    <citation type="submission" date="2020-09" db="EMBL/GenBank/DDBJ databases">
        <authorList>
            <person name="Sun Q."/>
            <person name="Zhou Y."/>
        </authorList>
    </citation>
    <scope>NUCLEOTIDE SEQUENCE</scope>
    <source>
        <strain evidence="3">CGMCC 1.15082</strain>
    </source>
</reference>
<dbReference type="PANTHER" id="PTHR43244:SF1">
    <property type="entry name" value="5,10-METHYLENETETRAHYDROMETHANOPTERIN REDUCTASE"/>
    <property type="match status" value="1"/>
</dbReference>
<dbReference type="NCBIfam" id="TIGR03885">
    <property type="entry name" value="flavin_revert"/>
    <property type="match status" value="1"/>
</dbReference>
<dbReference type="InterPro" id="IPR036661">
    <property type="entry name" value="Luciferase-like_sf"/>
</dbReference>
<dbReference type="EMBL" id="BMHH01000001">
    <property type="protein sequence ID" value="GGA77769.1"/>
    <property type="molecule type" value="Genomic_DNA"/>
</dbReference>
<dbReference type="InterPro" id="IPR050564">
    <property type="entry name" value="F420-G6PD/mer"/>
</dbReference>
<reference evidence="3" key="1">
    <citation type="journal article" date="2014" name="Int. J. Syst. Evol. Microbiol.">
        <title>Complete genome sequence of Corynebacterium casei LMG S-19264T (=DSM 44701T), isolated from a smear-ripened cheese.</title>
        <authorList>
            <consortium name="US DOE Joint Genome Institute (JGI-PGF)"/>
            <person name="Walter F."/>
            <person name="Albersmeier A."/>
            <person name="Kalinowski J."/>
            <person name="Ruckert C."/>
        </authorList>
    </citation>
    <scope>NUCLEOTIDE SEQUENCE</scope>
    <source>
        <strain evidence="3">CGMCC 1.15082</strain>
    </source>
</reference>
<name>A0A916W9C3_9HYPH</name>
<accession>A0A916W9C3</accession>
<evidence type="ECO:0000313" key="4">
    <source>
        <dbReference type="Proteomes" id="UP000646478"/>
    </source>
</evidence>
<dbReference type="Pfam" id="PF00296">
    <property type="entry name" value="Bac_luciferase"/>
    <property type="match status" value="1"/>
</dbReference>
<sequence>MIIGYHASHEQFTPRDLVHYARLAEASGFDAVMSSDHFAPWSEAQGQSGFALSWLGAAMQATTTIPFGLITVPCGWRYHPAITAQAAATICDLFPTRFPWLAVGSGERLNEHVVGQGWPAKAERNERLVAAVSIMRRLWNGETVTEETPIPVDAARLFTLPPKPPAVIAGVLSAETARWAGGWADGLITVNQCPSSLHDILSAFDEGGGAGKPRFLQLHLSYGATLEEASLHAFRQWKSNAINADTAENTGLTEDFDRLSADVSITELEKHVQISANPRQHADMIAAYAALGFDEIYLHNVGTNQAEFIEVFGRDVLPKLR</sequence>
<comment type="caution">
    <text evidence="3">The sequence shown here is derived from an EMBL/GenBank/DDBJ whole genome shotgun (WGS) entry which is preliminary data.</text>
</comment>
<evidence type="ECO:0000313" key="3">
    <source>
        <dbReference type="EMBL" id="GGA77769.1"/>
    </source>
</evidence>
<evidence type="ECO:0000256" key="1">
    <source>
        <dbReference type="ARBA" id="ARBA00023002"/>
    </source>
</evidence>
<dbReference type="Gene3D" id="3.20.20.30">
    <property type="entry name" value="Luciferase-like domain"/>
    <property type="match status" value="1"/>
</dbReference>
<dbReference type="SUPFAM" id="SSF51679">
    <property type="entry name" value="Bacterial luciferase-like"/>
    <property type="match status" value="1"/>
</dbReference>
<dbReference type="GO" id="GO:0016705">
    <property type="term" value="F:oxidoreductase activity, acting on paired donors, with incorporation or reduction of molecular oxygen"/>
    <property type="evidence" value="ECO:0007669"/>
    <property type="project" value="InterPro"/>
</dbReference>
<keyword evidence="4" id="KW-1185">Reference proteome</keyword>
<dbReference type="CDD" id="cd01097">
    <property type="entry name" value="Tetrahydromethanopterin_reductase"/>
    <property type="match status" value="1"/>
</dbReference>
<dbReference type="AlphaFoldDB" id="A0A916W9C3"/>
<dbReference type="Proteomes" id="UP000646478">
    <property type="component" value="Unassembled WGS sequence"/>
</dbReference>
<organism evidence="3 4">
    <name type="scientific">Brucella endophytica</name>
    <dbReference type="NCBI Taxonomy" id="1963359"/>
    <lineage>
        <taxon>Bacteria</taxon>
        <taxon>Pseudomonadati</taxon>
        <taxon>Pseudomonadota</taxon>
        <taxon>Alphaproteobacteria</taxon>
        <taxon>Hyphomicrobiales</taxon>
        <taxon>Brucellaceae</taxon>
        <taxon>Brucella/Ochrobactrum group</taxon>
        <taxon>Brucella</taxon>
    </lineage>
</organism>